<dbReference type="InterPro" id="IPR029058">
    <property type="entry name" value="AB_hydrolase_fold"/>
</dbReference>
<dbReference type="InterPro" id="IPR022742">
    <property type="entry name" value="Hydrolase_4"/>
</dbReference>
<evidence type="ECO:0000313" key="3">
    <source>
        <dbReference type="Proteomes" id="UP000596977"/>
    </source>
</evidence>
<dbReference type="RefSeq" id="WP_127073794.1">
    <property type="nucleotide sequence ID" value="NZ_BMKB01000005.1"/>
</dbReference>
<dbReference type="Pfam" id="PF12146">
    <property type="entry name" value="Hydrolase_4"/>
    <property type="match status" value="1"/>
</dbReference>
<proteinExistence type="predicted"/>
<sequence>MNQPVIVEGPKLYAVHSNPVPEGARVGYFRTRDNVQLRYAIFQRTGAEHKGTICLVQGRTEFIEKYFETIADFQKRGFAVATFDLRGQGGSDRIIANPKLGHVEKFDDYWADLSDFHTQILLPDCPPPFHLVGHSTGGLLALLAASRDRLMFDRVFLSSPLVGLPGLPFGPKATLALLNFARFLGLGRVPLGRKADRSPTEALFAGNPLTSDKTRFMRAVHVLDEYPELGVGAPTIGWIASALEAIRIVSQDHFPASLKIPVFICAAACDRVVDTSATEALGLRMRTGHHIVIGGAQHELFMEADPIREQVFAAFDAFVTNQS</sequence>
<dbReference type="Gene3D" id="3.40.50.1820">
    <property type="entry name" value="alpha/beta hydrolase"/>
    <property type="match status" value="1"/>
</dbReference>
<reference evidence="2 3" key="1">
    <citation type="journal article" date="2014" name="Int. J. Syst. Evol. Microbiol.">
        <title>Complete genome sequence of Corynebacterium casei LMG S-19264T (=DSM 44701T), isolated from a smear-ripened cheese.</title>
        <authorList>
            <consortium name="US DOE Joint Genome Institute (JGI-PGF)"/>
            <person name="Walter F."/>
            <person name="Albersmeier A."/>
            <person name="Kalinowski J."/>
            <person name="Ruckert C."/>
        </authorList>
    </citation>
    <scope>NUCLEOTIDE SEQUENCE [LARGE SCALE GENOMIC DNA]</scope>
    <source>
        <strain evidence="2 3">CGMCC 1.15896</strain>
    </source>
</reference>
<feature type="domain" description="Serine aminopeptidase S33" evidence="1">
    <location>
        <begin position="48"/>
        <end position="305"/>
    </location>
</feature>
<dbReference type="Proteomes" id="UP000596977">
    <property type="component" value="Unassembled WGS sequence"/>
</dbReference>
<organism evidence="2 3">
    <name type="scientific">Pelagibacterium lentulum</name>
    <dbReference type="NCBI Taxonomy" id="2029865"/>
    <lineage>
        <taxon>Bacteria</taxon>
        <taxon>Pseudomonadati</taxon>
        <taxon>Pseudomonadota</taxon>
        <taxon>Alphaproteobacteria</taxon>
        <taxon>Hyphomicrobiales</taxon>
        <taxon>Devosiaceae</taxon>
        <taxon>Pelagibacterium</taxon>
    </lineage>
</organism>
<gene>
    <name evidence="2" type="ORF">GCM10011499_30980</name>
</gene>
<evidence type="ECO:0000313" key="2">
    <source>
        <dbReference type="EMBL" id="GGA58641.1"/>
    </source>
</evidence>
<protein>
    <submittedName>
        <fullName evidence="2">Lysophospholipase</fullName>
    </submittedName>
</protein>
<dbReference type="AlphaFoldDB" id="A0A916W0V3"/>
<dbReference type="EMBL" id="BMKB01000005">
    <property type="protein sequence ID" value="GGA58641.1"/>
    <property type="molecule type" value="Genomic_DNA"/>
</dbReference>
<name>A0A916W0V3_9HYPH</name>
<keyword evidence="3" id="KW-1185">Reference proteome</keyword>
<evidence type="ECO:0000259" key="1">
    <source>
        <dbReference type="Pfam" id="PF12146"/>
    </source>
</evidence>
<dbReference type="InterPro" id="IPR051044">
    <property type="entry name" value="MAG_DAG_Lipase"/>
</dbReference>
<dbReference type="PANTHER" id="PTHR11614">
    <property type="entry name" value="PHOSPHOLIPASE-RELATED"/>
    <property type="match status" value="1"/>
</dbReference>
<comment type="caution">
    <text evidence="2">The sequence shown here is derived from an EMBL/GenBank/DDBJ whole genome shotgun (WGS) entry which is preliminary data.</text>
</comment>
<dbReference type="OrthoDB" id="9788260at2"/>
<accession>A0A916W0V3</accession>
<dbReference type="SUPFAM" id="SSF53474">
    <property type="entry name" value="alpha/beta-Hydrolases"/>
    <property type="match status" value="1"/>
</dbReference>